<dbReference type="Proteomes" id="UP001190700">
    <property type="component" value="Unassembled WGS sequence"/>
</dbReference>
<evidence type="ECO:0000313" key="3">
    <source>
        <dbReference type="Proteomes" id="UP001190700"/>
    </source>
</evidence>
<feature type="region of interest" description="Disordered" evidence="1">
    <location>
        <begin position="153"/>
        <end position="209"/>
    </location>
</feature>
<evidence type="ECO:0000256" key="1">
    <source>
        <dbReference type="SAM" id="MobiDB-lite"/>
    </source>
</evidence>
<sequence>MKANEDKDTLKNQGSKSRRRVLGEINHSAKKSPSRKKTRRSAGRRVSFASALADIRTFERDVDWETPPDKKPASTEDKGAATAISDVGVAAESPEAAPKRAIASEIPPADGQKEKLSGDFLSPEAASLAASTNASFVSPATIAGGQSPCVQGRGVSGFKARPATPGSGYLPRSGTPVASRKGRENARAGTGVPDCATPDSFYDANDDLRPENSFLSTDEVFSESGTPAEVSNFAKGEQDDDTMDLVMSPAPDGADVSPSPAPAQPSFLAPSPGIDMDSYRAHRKNSRKSWGLTLAAGNEPTIDLDLDERARDLLSDTTFHAVFGNSEMTGDSTYFSGTPEVPPMGVQHSSAKGPALETAVSSEAGDAQAPAAACQAPALPRLSDILRQEEERQGAQAFSMAEHNERRLDEETMELSLSDVTWASKEDAASQNETMEMCQTGNITSSVPPLGSLMNETMDISRTQHNNITAAVPRLADILNQAASVEVAPEEQTMDISHTQHGSITAAVPRLADILSQGEAAPEEQTMDISHTQHGSITAAVPRLADILGQ</sequence>
<feature type="non-terminal residue" evidence="2">
    <location>
        <position position="550"/>
    </location>
</feature>
<gene>
    <name evidence="2" type="ORF">CYMTET_9751</name>
</gene>
<feature type="compositionally biased region" description="Basic and acidic residues" evidence="1">
    <location>
        <begin position="56"/>
        <end position="79"/>
    </location>
</feature>
<feature type="compositionally biased region" description="Basic and acidic residues" evidence="1">
    <location>
        <begin position="1"/>
        <end position="10"/>
    </location>
</feature>
<dbReference type="AlphaFoldDB" id="A0AAE0LF56"/>
<protein>
    <submittedName>
        <fullName evidence="2">Uncharacterized protein</fullName>
    </submittedName>
</protein>
<dbReference type="EMBL" id="LGRX02003268">
    <property type="protein sequence ID" value="KAK3282515.1"/>
    <property type="molecule type" value="Genomic_DNA"/>
</dbReference>
<accession>A0AAE0LF56</accession>
<proteinExistence type="predicted"/>
<organism evidence="2 3">
    <name type="scientific">Cymbomonas tetramitiformis</name>
    <dbReference type="NCBI Taxonomy" id="36881"/>
    <lineage>
        <taxon>Eukaryota</taxon>
        <taxon>Viridiplantae</taxon>
        <taxon>Chlorophyta</taxon>
        <taxon>Pyramimonadophyceae</taxon>
        <taxon>Pyramimonadales</taxon>
        <taxon>Pyramimonadaceae</taxon>
        <taxon>Cymbomonas</taxon>
    </lineage>
</organism>
<comment type="caution">
    <text evidence="2">The sequence shown here is derived from an EMBL/GenBank/DDBJ whole genome shotgun (WGS) entry which is preliminary data.</text>
</comment>
<name>A0AAE0LF56_9CHLO</name>
<evidence type="ECO:0000313" key="2">
    <source>
        <dbReference type="EMBL" id="KAK3282515.1"/>
    </source>
</evidence>
<feature type="compositionally biased region" description="Basic residues" evidence="1">
    <location>
        <begin position="28"/>
        <end position="43"/>
    </location>
</feature>
<reference evidence="2 3" key="1">
    <citation type="journal article" date="2015" name="Genome Biol. Evol.">
        <title>Comparative Genomics of a Bacterivorous Green Alga Reveals Evolutionary Causalities and Consequences of Phago-Mixotrophic Mode of Nutrition.</title>
        <authorList>
            <person name="Burns J.A."/>
            <person name="Paasch A."/>
            <person name="Narechania A."/>
            <person name="Kim E."/>
        </authorList>
    </citation>
    <scope>NUCLEOTIDE SEQUENCE [LARGE SCALE GENOMIC DNA]</scope>
    <source>
        <strain evidence="2 3">PLY_AMNH</strain>
    </source>
</reference>
<keyword evidence="3" id="KW-1185">Reference proteome</keyword>
<feature type="region of interest" description="Disordered" evidence="1">
    <location>
        <begin position="1"/>
        <end position="117"/>
    </location>
</feature>